<keyword evidence="4" id="KW-0812">Transmembrane</keyword>
<evidence type="ECO:0000256" key="2">
    <source>
        <dbReference type="ARBA" id="ARBA00006416"/>
    </source>
</evidence>
<keyword evidence="8" id="KW-0472">Membrane</keyword>
<comment type="subcellular location">
    <subcellularLocation>
        <location evidence="1 9">Mitochondrion inner membrane</location>
        <topology evidence="1 9">Multi-pass membrane protein</topology>
    </subcellularLocation>
</comment>
<evidence type="ECO:0000313" key="11">
    <source>
        <dbReference type="RefSeq" id="XP_024928783.3"/>
    </source>
</evidence>
<evidence type="ECO:0000256" key="7">
    <source>
        <dbReference type="ARBA" id="ARBA00023128"/>
    </source>
</evidence>
<dbReference type="Pfam" id="PF03650">
    <property type="entry name" value="MPC"/>
    <property type="match status" value="1"/>
</dbReference>
<accession>A0A6P6G3Y5</accession>
<gene>
    <name evidence="11" type="primary">LOC112491418</name>
</gene>
<sequence length="110" mass="12271">MAPSKLEAFWNQPAGPKTIHFWAPCAKWGVTITNILGFSNPPEKVSYPQQTALTCNGLVWARYSTIITPKNWNLFSVSVGTSAIAICQLGRKIQHDFFSKYDQVQAVPED</sequence>
<dbReference type="InParanoid" id="A0A6P6G3Y5"/>
<dbReference type="GeneID" id="112491418"/>
<dbReference type="GO" id="GO:0005743">
    <property type="term" value="C:mitochondrial inner membrane"/>
    <property type="evidence" value="ECO:0007669"/>
    <property type="project" value="UniProtKB-SubCell"/>
</dbReference>
<evidence type="ECO:0000256" key="6">
    <source>
        <dbReference type="ARBA" id="ARBA00022989"/>
    </source>
</evidence>
<keyword evidence="6" id="KW-1133">Transmembrane helix</keyword>
<evidence type="ECO:0000313" key="10">
    <source>
        <dbReference type="Proteomes" id="UP001652623"/>
    </source>
</evidence>
<evidence type="ECO:0000256" key="3">
    <source>
        <dbReference type="ARBA" id="ARBA00022448"/>
    </source>
</evidence>
<reference evidence="11" key="1">
    <citation type="submission" date="2025-08" db="UniProtKB">
        <authorList>
            <consortium name="RefSeq"/>
        </authorList>
    </citation>
    <scope>IDENTIFICATION</scope>
    <source>
        <tissue evidence="11">Seedling</tissue>
    </source>
</reference>
<dbReference type="InterPro" id="IPR005336">
    <property type="entry name" value="MPC"/>
</dbReference>
<evidence type="ECO:0000256" key="1">
    <source>
        <dbReference type="ARBA" id="ARBA00004448"/>
    </source>
</evidence>
<dbReference type="AlphaFoldDB" id="A0A6P6G3Y5"/>
<protein>
    <recommendedName>
        <fullName evidence="9">Mitochondrial pyruvate carrier</fullName>
    </recommendedName>
</protein>
<dbReference type="PANTHER" id="PTHR14154">
    <property type="entry name" value="UPF0041 BRAIN PROTEIN 44-RELATED"/>
    <property type="match status" value="1"/>
</dbReference>
<dbReference type="RefSeq" id="XP_024928783.3">
    <property type="nucleotide sequence ID" value="XM_025073015.3"/>
</dbReference>
<keyword evidence="7 9" id="KW-0496">Mitochondrion</keyword>
<keyword evidence="10" id="KW-1185">Reference proteome</keyword>
<proteinExistence type="inferred from homology"/>
<name>A0A6P6G3Y5_ZIZJJ</name>
<keyword evidence="5 9" id="KW-0999">Mitochondrion inner membrane</keyword>
<dbReference type="KEGG" id="zju:112491418"/>
<dbReference type="GO" id="GO:0006850">
    <property type="term" value="P:pyruvate import into mitochondria"/>
    <property type="evidence" value="ECO:0007669"/>
    <property type="project" value="InterPro"/>
</dbReference>
<organism evidence="10 11">
    <name type="scientific">Ziziphus jujuba</name>
    <name type="common">Chinese jujube</name>
    <name type="synonym">Ziziphus sativa</name>
    <dbReference type="NCBI Taxonomy" id="326968"/>
    <lineage>
        <taxon>Eukaryota</taxon>
        <taxon>Viridiplantae</taxon>
        <taxon>Streptophyta</taxon>
        <taxon>Embryophyta</taxon>
        <taxon>Tracheophyta</taxon>
        <taxon>Spermatophyta</taxon>
        <taxon>Magnoliopsida</taxon>
        <taxon>eudicotyledons</taxon>
        <taxon>Gunneridae</taxon>
        <taxon>Pentapetalae</taxon>
        <taxon>rosids</taxon>
        <taxon>fabids</taxon>
        <taxon>Rosales</taxon>
        <taxon>Rhamnaceae</taxon>
        <taxon>Paliureae</taxon>
        <taxon>Ziziphus</taxon>
    </lineage>
</organism>
<dbReference type="Proteomes" id="UP001652623">
    <property type="component" value="Chromosome 4"/>
</dbReference>
<keyword evidence="3 9" id="KW-0813">Transport</keyword>
<evidence type="ECO:0000256" key="8">
    <source>
        <dbReference type="ARBA" id="ARBA00023136"/>
    </source>
</evidence>
<comment type="similarity">
    <text evidence="2 9">Belongs to the mitochondrial pyruvate carrier (MPC) (TC 2.A.105) family.</text>
</comment>
<evidence type="ECO:0000256" key="9">
    <source>
        <dbReference type="RuleBase" id="RU363100"/>
    </source>
</evidence>
<evidence type="ECO:0000256" key="4">
    <source>
        <dbReference type="ARBA" id="ARBA00022692"/>
    </source>
</evidence>
<comment type="function">
    <text evidence="9">Mediates the uptake of pyruvate into mitochondria.</text>
</comment>
<evidence type="ECO:0000256" key="5">
    <source>
        <dbReference type="ARBA" id="ARBA00022792"/>
    </source>
</evidence>